<organism evidence="1 2">
    <name type="scientific">Pisolithus microcarpus 441</name>
    <dbReference type="NCBI Taxonomy" id="765257"/>
    <lineage>
        <taxon>Eukaryota</taxon>
        <taxon>Fungi</taxon>
        <taxon>Dikarya</taxon>
        <taxon>Basidiomycota</taxon>
        <taxon>Agaricomycotina</taxon>
        <taxon>Agaricomycetes</taxon>
        <taxon>Agaricomycetidae</taxon>
        <taxon>Boletales</taxon>
        <taxon>Sclerodermatineae</taxon>
        <taxon>Pisolithaceae</taxon>
        <taxon>Pisolithus</taxon>
    </lineage>
</organism>
<proteinExistence type="predicted"/>
<dbReference type="Proteomes" id="UP000054018">
    <property type="component" value="Unassembled WGS sequence"/>
</dbReference>
<protein>
    <submittedName>
        <fullName evidence="1">Uncharacterized protein</fullName>
    </submittedName>
</protein>
<dbReference type="AlphaFoldDB" id="A0A0D0A0X6"/>
<reference evidence="1 2" key="1">
    <citation type="submission" date="2014-04" db="EMBL/GenBank/DDBJ databases">
        <authorList>
            <consortium name="DOE Joint Genome Institute"/>
            <person name="Kuo A."/>
            <person name="Kohler A."/>
            <person name="Costa M.D."/>
            <person name="Nagy L.G."/>
            <person name="Floudas D."/>
            <person name="Copeland A."/>
            <person name="Barry K.W."/>
            <person name="Cichocki N."/>
            <person name="Veneault-Fourrey C."/>
            <person name="LaButti K."/>
            <person name="Lindquist E.A."/>
            <person name="Lipzen A."/>
            <person name="Lundell T."/>
            <person name="Morin E."/>
            <person name="Murat C."/>
            <person name="Sun H."/>
            <person name="Tunlid A."/>
            <person name="Henrissat B."/>
            <person name="Grigoriev I.V."/>
            <person name="Hibbett D.S."/>
            <person name="Martin F."/>
            <person name="Nordberg H.P."/>
            <person name="Cantor M.N."/>
            <person name="Hua S.X."/>
        </authorList>
    </citation>
    <scope>NUCLEOTIDE SEQUENCE [LARGE SCALE GENOMIC DNA]</scope>
    <source>
        <strain evidence="1 2">441</strain>
    </source>
</reference>
<reference evidence="2" key="2">
    <citation type="submission" date="2015-01" db="EMBL/GenBank/DDBJ databases">
        <title>Evolutionary Origins and Diversification of the Mycorrhizal Mutualists.</title>
        <authorList>
            <consortium name="DOE Joint Genome Institute"/>
            <consortium name="Mycorrhizal Genomics Consortium"/>
            <person name="Kohler A."/>
            <person name="Kuo A."/>
            <person name="Nagy L.G."/>
            <person name="Floudas D."/>
            <person name="Copeland A."/>
            <person name="Barry K.W."/>
            <person name="Cichocki N."/>
            <person name="Veneault-Fourrey C."/>
            <person name="LaButti K."/>
            <person name="Lindquist E.A."/>
            <person name="Lipzen A."/>
            <person name="Lundell T."/>
            <person name="Morin E."/>
            <person name="Murat C."/>
            <person name="Riley R."/>
            <person name="Ohm R."/>
            <person name="Sun H."/>
            <person name="Tunlid A."/>
            <person name="Henrissat B."/>
            <person name="Grigoriev I.V."/>
            <person name="Hibbett D.S."/>
            <person name="Martin F."/>
        </authorList>
    </citation>
    <scope>NUCLEOTIDE SEQUENCE [LARGE SCALE GENOMIC DNA]</scope>
    <source>
        <strain evidence="2">441</strain>
    </source>
</reference>
<gene>
    <name evidence="1" type="ORF">PISMIDRAFT_677099</name>
</gene>
<evidence type="ECO:0000313" key="1">
    <source>
        <dbReference type="EMBL" id="KIK25773.1"/>
    </source>
</evidence>
<dbReference type="EMBL" id="KN833706">
    <property type="protein sequence ID" value="KIK25773.1"/>
    <property type="molecule type" value="Genomic_DNA"/>
</dbReference>
<sequence>MSKISYIESHRTVLDSVFSFSWCSPVCSSRGKNVSISGGILVDRTGVSSSCLSHVRFRRVVPVLPLHWKFT</sequence>
<name>A0A0D0A0X6_9AGAM</name>
<dbReference type="HOGENOM" id="CLU_2740985_0_0_1"/>
<accession>A0A0D0A0X6</accession>
<keyword evidence="2" id="KW-1185">Reference proteome</keyword>
<evidence type="ECO:0000313" key="2">
    <source>
        <dbReference type="Proteomes" id="UP000054018"/>
    </source>
</evidence>